<sequence>MAARVQHALELLKKTGVRITPQRHAILNYLMESMGHPTADEIYRALESKFPSMSVATVYNNLKMFIEAGMVHELTYGDNASRYDGNVSEHYHIICEKCGKIEDFSYPYLADVEHHASLETGFEVHGHRMELYGVCKACINKEIQQNKE</sequence>
<protein>
    <submittedName>
        <fullName evidence="13">Peptide ABC transporter substrate-binding protein</fullName>
    </submittedName>
</protein>
<keyword evidence="14" id="KW-1185">Reference proteome</keyword>
<evidence type="ECO:0000256" key="6">
    <source>
        <dbReference type="ARBA" id="ARBA00022833"/>
    </source>
</evidence>
<evidence type="ECO:0000256" key="4">
    <source>
        <dbReference type="ARBA" id="ARBA00022491"/>
    </source>
</evidence>
<evidence type="ECO:0000256" key="10">
    <source>
        <dbReference type="ARBA" id="ARBA00023211"/>
    </source>
</evidence>
<feature type="binding site" evidence="11">
    <location>
        <position position="95"/>
    </location>
    <ligand>
        <name>Zn(2+)</name>
        <dbReference type="ChEBI" id="CHEBI:29105"/>
    </ligand>
</feature>
<dbReference type="GO" id="GO:0005737">
    <property type="term" value="C:cytoplasm"/>
    <property type="evidence" value="ECO:0007669"/>
    <property type="project" value="UniProtKB-SubCell"/>
</dbReference>
<organism evidence="13 14">
    <name type="scientific">Paenibacillus terrae</name>
    <dbReference type="NCBI Taxonomy" id="159743"/>
    <lineage>
        <taxon>Bacteria</taxon>
        <taxon>Bacillati</taxon>
        <taxon>Bacillota</taxon>
        <taxon>Bacilli</taxon>
        <taxon>Bacillales</taxon>
        <taxon>Paenibacillaceae</taxon>
        <taxon>Paenibacillus</taxon>
    </lineage>
</organism>
<dbReference type="Proteomes" id="UP000032534">
    <property type="component" value="Unassembled WGS sequence"/>
</dbReference>
<dbReference type="PANTHER" id="PTHR33202:SF8">
    <property type="entry name" value="PEROXIDE-RESPONSIVE REPRESSOR PERR"/>
    <property type="match status" value="1"/>
</dbReference>
<evidence type="ECO:0000313" key="14">
    <source>
        <dbReference type="Proteomes" id="UP000032534"/>
    </source>
</evidence>
<dbReference type="InterPro" id="IPR036390">
    <property type="entry name" value="WH_DNA-bd_sf"/>
</dbReference>
<dbReference type="GO" id="GO:0008270">
    <property type="term" value="F:zinc ion binding"/>
    <property type="evidence" value="ECO:0007669"/>
    <property type="project" value="TreeGrafter"/>
</dbReference>
<evidence type="ECO:0000256" key="7">
    <source>
        <dbReference type="ARBA" id="ARBA00023015"/>
    </source>
</evidence>
<dbReference type="FunFam" id="3.30.1490.190:FF:000003">
    <property type="entry name" value="Fur family transcriptional regulator"/>
    <property type="match status" value="1"/>
</dbReference>
<accession>A0A0D7XAJ2</accession>
<proteinExistence type="inferred from homology"/>
<name>A0A0D7XAJ2_9BACL</name>
<evidence type="ECO:0000313" key="13">
    <source>
        <dbReference type="EMBL" id="KJD47202.1"/>
    </source>
</evidence>
<feature type="binding site" evidence="11">
    <location>
        <position position="138"/>
    </location>
    <ligand>
        <name>Zn(2+)</name>
        <dbReference type="ChEBI" id="CHEBI:29105"/>
    </ligand>
</feature>
<dbReference type="AlphaFoldDB" id="A0A0D7XAJ2"/>
<keyword evidence="10" id="KW-0464">Manganese</keyword>
<comment type="similarity">
    <text evidence="2">Belongs to the Fur family.</text>
</comment>
<keyword evidence="8" id="KW-0238">DNA-binding</keyword>
<comment type="subcellular location">
    <subcellularLocation>
        <location evidence="1">Cytoplasm</location>
    </subcellularLocation>
</comment>
<dbReference type="Pfam" id="PF01475">
    <property type="entry name" value="FUR"/>
    <property type="match status" value="1"/>
</dbReference>
<keyword evidence="4" id="KW-0678">Repressor</keyword>
<evidence type="ECO:0000256" key="5">
    <source>
        <dbReference type="ARBA" id="ARBA00022723"/>
    </source>
</evidence>
<evidence type="ECO:0000256" key="3">
    <source>
        <dbReference type="ARBA" id="ARBA00022490"/>
    </source>
</evidence>
<feature type="binding site" evidence="11">
    <location>
        <position position="98"/>
    </location>
    <ligand>
        <name>Zn(2+)</name>
        <dbReference type="ChEBI" id="CHEBI:29105"/>
    </ligand>
</feature>
<dbReference type="GO" id="GO:0003700">
    <property type="term" value="F:DNA-binding transcription factor activity"/>
    <property type="evidence" value="ECO:0007669"/>
    <property type="project" value="InterPro"/>
</dbReference>
<feature type="binding site" evidence="12">
    <location>
        <position position="127"/>
    </location>
    <ligand>
        <name>Fe cation</name>
        <dbReference type="ChEBI" id="CHEBI:24875"/>
    </ligand>
</feature>
<dbReference type="Gene3D" id="1.10.10.10">
    <property type="entry name" value="Winged helix-like DNA-binding domain superfamily/Winged helix DNA-binding domain"/>
    <property type="match status" value="1"/>
</dbReference>
<evidence type="ECO:0000256" key="11">
    <source>
        <dbReference type="PIRSR" id="PIRSR602481-1"/>
    </source>
</evidence>
<evidence type="ECO:0000256" key="2">
    <source>
        <dbReference type="ARBA" id="ARBA00007957"/>
    </source>
</evidence>
<dbReference type="PATRIC" id="fig|159743.3.peg.308"/>
<evidence type="ECO:0000256" key="8">
    <source>
        <dbReference type="ARBA" id="ARBA00023125"/>
    </source>
</evidence>
<dbReference type="InterPro" id="IPR002481">
    <property type="entry name" value="FUR"/>
</dbReference>
<dbReference type="SUPFAM" id="SSF46785">
    <property type="entry name" value="Winged helix' DNA-binding domain"/>
    <property type="match status" value="1"/>
</dbReference>
<keyword evidence="12" id="KW-0408">Iron</keyword>
<dbReference type="GO" id="GO:1900376">
    <property type="term" value="P:regulation of secondary metabolite biosynthetic process"/>
    <property type="evidence" value="ECO:0007669"/>
    <property type="project" value="TreeGrafter"/>
</dbReference>
<comment type="cofactor">
    <cofactor evidence="12">
        <name>Mn(2+)</name>
        <dbReference type="ChEBI" id="CHEBI:29035"/>
    </cofactor>
    <cofactor evidence="12">
        <name>Fe(2+)</name>
        <dbReference type="ChEBI" id="CHEBI:29033"/>
    </cofactor>
    <text evidence="12">Binds 1 Mn(2+) or Fe(2+) ion per subunit.</text>
</comment>
<evidence type="ECO:0000256" key="1">
    <source>
        <dbReference type="ARBA" id="ARBA00004496"/>
    </source>
</evidence>
<keyword evidence="9" id="KW-0804">Transcription</keyword>
<keyword evidence="3" id="KW-0963">Cytoplasm</keyword>
<dbReference type="GO" id="GO:0045892">
    <property type="term" value="P:negative regulation of DNA-templated transcription"/>
    <property type="evidence" value="ECO:0007669"/>
    <property type="project" value="TreeGrafter"/>
</dbReference>
<dbReference type="CDD" id="cd07153">
    <property type="entry name" value="Fur_like"/>
    <property type="match status" value="1"/>
</dbReference>
<dbReference type="OrthoDB" id="8659436at2"/>
<dbReference type="Gene3D" id="3.30.1490.190">
    <property type="match status" value="1"/>
</dbReference>
<keyword evidence="7" id="KW-0805">Transcription regulation</keyword>
<keyword evidence="5 11" id="KW-0479">Metal-binding</keyword>
<keyword evidence="6 11" id="KW-0862">Zinc</keyword>
<dbReference type="PANTHER" id="PTHR33202">
    <property type="entry name" value="ZINC UPTAKE REGULATION PROTEIN"/>
    <property type="match status" value="1"/>
</dbReference>
<evidence type="ECO:0000256" key="9">
    <source>
        <dbReference type="ARBA" id="ARBA00023163"/>
    </source>
</evidence>
<dbReference type="GO" id="GO:0000976">
    <property type="term" value="F:transcription cis-regulatory region binding"/>
    <property type="evidence" value="ECO:0007669"/>
    <property type="project" value="TreeGrafter"/>
</dbReference>
<feature type="binding site" evidence="11">
    <location>
        <position position="135"/>
    </location>
    <ligand>
        <name>Zn(2+)</name>
        <dbReference type="ChEBI" id="CHEBI:29105"/>
    </ligand>
</feature>
<dbReference type="RefSeq" id="WP_044644435.1">
    <property type="nucleotide sequence ID" value="NZ_JTHP01000002.1"/>
</dbReference>
<reference evidence="13 14" key="1">
    <citation type="submission" date="2014-11" db="EMBL/GenBank/DDBJ databases">
        <title>Draft Genome Sequences of Paenibacillus polymyxa NRRL B-30509 and Paenibacillus terrae NRRL B-30644, Strains from a Poultry Environment that Produce Tridecaptin A and Paenicidins.</title>
        <authorList>
            <person name="van Belkum M.J."/>
            <person name="Lohans C.T."/>
            <person name="Vederas J.C."/>
        </authorList>
    </citation>
    <scope>NUCLEOTIDE SEQUENCE [LARGE SCALE GENOMIC DNA]</scope>
    <source>
        <strain evidence="13 14">NRRL B-30644</strain>
    </source>
</reference>
<gene>
    <name evidence="13" type="ORF">QD47_01365</name>
</gene>
<dbReference type="EMBL" id="JTHP01000002">
    <property type="protein sequence ID" value="KJD47202.1"/>
    <property type="molecule type" value="Genomic_DNA"/>
</dbReference>
<comment type="cofactor">
    <cofactor evidence="11">
        <name>Zn(2+)</name>
        <dbReference type="ChEBI" id="CHEBI:29105"/>
    </cofactor>
    <text evidence="11">Binds 1 zinc ion per subunit.</text>
</comment>
<evidence type="ECO:0000256" key="12">
    <source>
        <dbReference type="PIRSR" id="PIRSR602481-2"/>
    </source>
</evidence>
<comment type="caution">
    <text evidence="13">The sequence shown here is derived from an EMBL/GenBank/DDBJ whole genome shotgun (WGS) entry which is preliminary data.</text>
</comment>
<dbReference type="InterPro" id="IPR043135">
    <property type="entry name" value="Fur_C"/>
</dbReference>
<dbReference type="InterPro" id="IPR036388">
    <property type="entry name" value="WH-like_DNA-bd_sf"/>
</dbReference>